<dbReference type="EMBL" id="CP022579">
    <property type="protein sequence ID" value="QEL65170.1"/>
    <property type="molecule type" value="Genomic_DNA"/>
</dbReference>
<evidence type="ECO:0008006" key="3">
    <source>
        <dbReference type="Google" id="ProtNLM"/>
    </source>
</evidence>
<proteinExistence type="predicted"/>
<evidence type="ECO:0000313" key="2">
    <source>
        <dbReference type="Proteomes" id="UP000323671"/>
    </source>
</evidence>
<reference evidence="1 2" key="1">
    <citation type="submission" date="2017-07" db="EMBL/GenBank/DDBJ databases">
        <title>Complete genome sequence of Oryzomicrobium terrae TPP412.</title>
        <authorList>
            <person name="Chiu L.-W."/>
            <person name="Lo K.-J."/>
            <person name="Tsai Y.-M."/>
            <person name="Lin S.-S."/>
            <person name="Kuo C.-H."/>
            <person name="Liu C.-T."/>
        </authorList>
    </citation>
    <scope>NUCLEOTIDE SEQUENCE [LARGE SCALE GENOMIC DNA]</scope>
    <source>
        <strain evidence="1 2">TPP412</strain>
    </source>
</reference>
<gene>
    <name evidence="1" type="ORF">OTERR_16940</name>
</gene>
<dbReference type="GO" id="GO:0003729">
    <property type="term" value="F:mRNA binding"/>
    <property type="evidence" value="ECO:0007669"/>
    <property type="project" value="InterPro"/>
</dbReference>
<protein>
    <recommendedName>
        <fullName evidence="3">Type II toxin-antitoxin system HicA family toxin</fullName>
    </recommendedName>
</protein>
<dbReference type="AlphaFoldDB" id="A0A5C1E8I2"/>
<dbReference type="RefSeq" id="WP_149425491.1">
    <property type="nucleotide sequence ID" value="NZ_CP022579.1"/>
</dbReference>
<keyword evidence="2" id="KW-1185">Reference proteome</keyword>
<dbReference type="InterPro" id="IPR012933">
    <property type="entry name" value="HicA_mRNA_interferase"/>
</dbReference>
<dbReference type="KEGG" id="otr:OTERR_16940"/>
<organism evidence="1 2">
    <name type="scientific">Oryzomicrobium terrae</name>
    <dbReference type="NCBI Taxonomy" id="1735038"/>
    <lineage>
        <taxon>Bacteria</taxon>
        <taxon>Pseudomonadati</taxon>
        <taxon>Pseudomonadota</taxon>
        <taxon>Betaproteobacteria</taxon>
        <taxon>Rhodocyclales</taxon>
        <taxon>Rhodocyclaceae</taxon>
        <taxon>Oryzomicrobium</taxon>
    </lineage>
</organism>
<name>A0A5C1E8I2_9RHOO</name>
<accession>A0A5C1E8I2</accession>
<dbReference type="Pfam" id="PF07927">
    <property type="entry name" value="HicA_toxin"/>
    <property type="match status" value="1"/>
</dbReference>
<evidence type="ECO:0000313" key="1">
    <source>
        <dbReference type="EMBL" id="QEL65170.1"/>
    </source>
</evidence>
<sequence length="92" mass="10404">MSHKHLPLLRTIFHDPPSANIHWREVESLLRHLGAEIEPSHGARFKVVLNQSEGFIHHPHNSTTCSRQDIKQLREILTHAGITLAAYEESGG</sequence>
<dbReference type="Proteomes" id="UP000323671">
    <property type="component" value="Chromosome"/>
</dbReference>